<organism evidence="2 3">
    <name type="scientific">Lates japonicus</name>
    <name type="common">Japanese lates</name>
    <dbReference type="NCBI Taxonomy" id="270547"/>
    <lineage>
        <taxon>Eukaryota</taxon>
        <taxon>Metazoa</taxon>
        <taxon>Chordata</taxon>
        <taxon>Craniata</taxon>
        <taxon>Vertebrata</taxon>
        <taxon>Euteleostomi</taxon>
        <taxon>Actinopterygii</taxon>
        <taxon>Neopterygii</taxon>
        <taxon>Teleostei</taxon>
        <taxon>Neoteleostei</taxon>
        <taxon>Acanthomorphata</taxon>
        <taxon>Carangaria</taxon>
        <taxon>Carangaria incertae sedis</taxon>
        <taxon>Centropomidae</taxon>
        <taxon>Lates</taxon>
    </lineage>
</organism>
<gene>
    <name evidence="2" type="ORF">AKAME5_003014800</name>
</gene>
<feature type="compositionally biased region" description="Basic and acidic residues" evidence="1">
    <location>
        <begin position="15"/>
        <end position="24"/>
    </location>
</feature>
<feature type="region of interest" description="Disordered" evidence="1">
    <location>
        <begin position="1"/>
        <end position="57"/>
    </location>
</feature>
<sequence>MQVGRRHGAQYDKIPSSEDYERPPSHAPVPPPTSAKMAGPNLSRMGGHPCHDPSPEQGWLNCLACPVVKKGP</sequence>
<evidence type="ECO:0000313" key="2">
    <source>
        <dbReference type="EMBL" id="GLD50295.1"/>
    </source>
</evidence>
<dbReference type="Proteomes" id="UP001279410">
    <property type="component" value="Unassembled WGS sequence"/>
</dbReference>
<comment type="caution">
    <text evidence="2">The sequence shown here is derived from an EMBL/GenBank/DDBJ whole genome shotgun (WGS) entry which is preliminary data.</text>
</comment>
<evidence type="ECO:0000256" key="1">
    <source>
        <dbReference type="SAM" id="MobiDB-lite"/>
    </source>
</evidence>
<reference evidence="2" key="1">
    <citation type="submission" date="2022-08" db="EMBL/GenBank/DDBJ databases">
        <title>Genome sequencing of akame (Lates japonicus).</title>
        <authorList>
            <person name="Hashiguchi Y."/>
            <person name="Takahashi H."/>
        </authorList>
    </citation>
    <scope>NUCLEOTIDE SEQUENCE</scope>
    <source>
        <strain evidence="2">Kochi</strain>
    </source>
</reference>
<name>A0AAD3R0E6_LATJO</name>
<proteinExistence type="predicted"/>
<keyword evidence="2" id="KW-0675">Receptor</keyword>
<keyword evidence="3" id="KW-1185">Reference proteome</keyword>
<protein>
    <submittedName>
        <fullName evidence="2">Coxsackievirus and adenovirus receptor homolog</fullName>
    </submittedName>
</protein>
<evidence type="ECO:0000313" key="3">
    <source>
        <dbReference type="Proteomes" id="UP001279410"/>
    </source>
</evidence>
<dbReference type="AlphaFoldDB" id="A0AAD3R0E6"/>
<accession>A0AAD3R0E6</accession>
<dbReference type="EMBL" id="BRZM01009950">
    <property type="protein sequence ID" value="GLD50295.1"/>
    <property type="molecule type" value="Genomic_DNA"/>
</dbReference>